<protein>
    <submittedName>
        <fullName evidence="5">3-oxoacyl-(Acyl-carrier-protein) synthase</fullName>
    </submittedName>
</protein>
<dbReference type="SUPFAM" id="SSF51735">
    <property type="entry name" value="NAD(P)-binding Rossmann-fold domains"/>
    <property type="match status" value="1"/>
</dbReference>
<dbReference type="PRINTS" id="PR00080">
    <property type="entry name" value="SDRFAMILY"/>
</dbReference>
<dbReference type="AlphaFoldDB" id="A0A5N5QMI3"/>
<dbReference type="Pfam" id="PF00106">
    <property type="entry name" value="adh_short"/>
    <property type="match status" value="1"/>
</dbReference>
<keyword evidence="6" id="KW-1185">Reference proteome</keyword>
<keyword evidence="2" id="KW-0521">NADP</keyword>
<dbReference type="PANTHER" id="PTHR42760">
    <property type="entry name" value="SHORT-CHAIN DEHYDROGENASES/REDUCTASES FAMILY MEMBER"/>
    <property type="match status" value="1"/>
</dbReference>
<dbReference type="GO" id="GO:0048038">
    <property type="term" value="F:quinone binding"/>
    <property type="evidence" value="ECO:0007669"/>
    <property type="project" value="TreeGrafter"/>
</dbReference>
<dbReference type="FunFam" id="3.40.50.720:FF:000084">
    <property type="entry name" value="Short-chain dehydrogenase reductase"/>
    <property type="match status" value="1"/>
</dbReference>
<proteinExistence type="inferred from homology"/>
<sequence>MASRLAQVSGHITASASRGLLAGEVAIITGAAQGIGKSAALLFAKEGAKVVVSDLDEKKASLVVEEIKKAGGEAIAVGGDVGAEDFPDKIVSATINAYGQINHIVNNGKLLVSSRFQPVTPRVAGFTWDKMIHTMNDESFDMMMKIHVRAPFRLVRAAATYMRLKGDAAKAAPNRSIVNVSSVSGLHGNVGQVNYAAAKSAVVGMTKTIAKEWGPFGVRANTVAFGYIQTRLTAAKGGDNTITVDGKQISLGIPGRGNQPEGPVPGIPLGRPGNPDEAAAAVLFLVSPLASYVSGHTLEVTGGQGI</sequence>
<keyword evidence="3" id="KW-0560">Oxidoreductase</keyword>
<evidence type="ECO:0000313" key="5">
    <source>
        <dbReference type="EMBL" id="KAB5592985.1"/>
    </source>
</evidence>
<dbReference type="Gene3D" id="3.40.50.720">
    <property type="entry name" value="NAD(P)-binding Rossmann-like Domain"/>
    <property type="match status" value="1"/>
</dbReference>
<dbReference type="Proteomes" id="UP000383932">
    <property type="component" value="Unassembled WGS sequence"/>
</dbReference>
<evidence type="ECO:0000256" key="2">
    <source>
        <dbReference type="ARBA" id="ARBA00022857"/>
    </source>
</evidence>
<evidence type="ECO:0000256" key="1">
    <source>
        <dbReference type="ARBA" id="ARBA00006484"/>
    </source>
</evidence>
<comment type="caution">
    <text evidence="5">The sequence shown here is derived from an EMBL/GenBank/DDBJ whole genome shotgun (WGS) entry which is preliminary data.</text>
</comment>
<dbReference type="EMBL" id="SSOP01000048">
    <property type="protein sequence ID" value="KAB5592985.1"/>
    <property type="molecule type" value="Genomic_DNA"/>
</dbReference>
<dbReference type="PRINTS" id="PR00081">
    <property type="entry name" value="GDHRDH"/>
</dbReference>
<dbReference type="PROSITE" id="PS00061">
    <property type="entry name" value="ADH_SHORT"/>
    <property type="match status" value="1"/>
</dbReference>
<accession>A0A5N5QMI3</accession>
<reference evidence="5 6" key="1">
    <citation type="journal article" date="2019" name="Fungal Biol. Biotechnol.">
        <title>Draft genome sequence of fastidious pathogen Ceratobasidium theobromae, which causes vascular-streak dieback in Theobroma cacao.</title>
        <authorList>
            <person name="Ali S.S."/>
            <person name="Asman A."/>
            <person name="Shao J."/>
            <person name="Firmansyah A.P."/>
            <person name="Susilo A.W."/>
            <person name="Rosmana A."/>
            <person name="McMahon P."/>
            <person name="Junaid M."/>
            <person name="Guest D."/>
            <person name="Kheng T.Y."/>
            <person name="Meinhardt L.W."/>
            <person name="Bailey B.A."/>
        </authorList>
    </citation>
    <scope>NUCLEOTIDE SEQUENCE [LARGE SCALE GENOMIC DNA]</scope>
    <source>
        <strain evidence="5 6">CT2</strain>
    </source>
</reference>
<organism evidence="5 6">
    <name type="scientific">Ceratobasidium theobromae</name>
    <dbReference type="NCBI Taxonomy" id="1582974"/>
    <lineage>
        <taxon>Eukaryota</taxon>
        <taxon>Fungi</taxon>
        <taxon>Dikarya</taxon>
        <taxon>Basidiomycota</taxon>
        <taxon>Agaricomycotina</taxon>
        <taxon>Agaricomycetes</taxon>
        <taxon>Cantharellales</taxon>
        <taxon>Ceratobasidiaceae</taxon>
        <taxon>Ceratobasidium</taxon>
    </lineage>
</organism>
<dbReference type="GO" id="GO:0006633">
    <property type="term" value="P:fatty acid biosynthetic process"/>
    <property type="evidence" value="ECO:0007669"/>
    <property type="project" value="TreeGrafter"/>
</dbReference>
<dbReference type="InterPro" id="IPR036291">
    <property type="entry name" value="NAD(P)-bd_dom_sf"/>
</dbReference>
<dbReference type="InterPro" id="IPR002347">
    <property type="entry name" value="SDR_fam"/>
</dbReference>
<evidence type="ECO:0000313" key="6">
    <source>
        <dbReference type="Proteomes" id="UP000383932"/>
    </source>
</evidence>
<dbReference type="GO" id="GO:0016616">
    <property type="term" value="F:oxidoreductase activity, acting on the CH-OH group of donors, NAD or NADP as acceptor"/>
    <property type="evidence" value="ECO:0007669"/>
    <property type="project" value="TreeGrafter"/>
</dbReference>
<evidence type="ECO:0000256" key="3">
    <source>
        <dbReference type="ARBA" id="ARBA00023002"/>
    </source>
</evidence>
<dbReference type="OrthoDB" id="1393670at2759"/>
<dbReference type="InterPro" id="IPR020904">
    <property type="entry name" value="Sc_DH/Rdtase_CS"/>
</dbReference>
<dbReference type="PANTHER" id="PTHR42760:SF133">
    <property type="entry name" value="3-OXOACYL-[ACYL-CARRIER-PROTEIN] REDUCTASE"/>
    <property type="match status" value="1"/>
</dbReference>
<name>A0A5N5QMI3_9AGAM</name>
<comment type="similarity">
    <text evidence="1 4">Belongs to the short-chain dehydrogenases/reductases (SDR) family.</text>
</comment>
<gene>
    <name evidence="5" type="ORF">CTheo_3539</name>
</gene>
<evidence type="ECO:0000256" key="4">
    <source>
        <dbReference type="RuleBase" id="RU000363"/>
    </source>
</evidence>
<dbReference type="Pfam" id="PF13561">
    <property type="entry name" value="adh_short_C2"/>
    <property type="match status" value="1"/>
</dbReference>